<sequence>MSRQSQLPVSSARSTLNPADLDTELSQDERSSTEHTQLAPLFLSPFSTSLSCGSISHKVRIRSHSGDPCTLKHEGEPVIRLHRTGNGGTVAFMHPGCAYDVMSIVTKVNRLTGRNYSDFQFRIQPILLRYGCSADPLIDDLKAMSTVVEIDRGTMVTQGSSDPHDTSWRFERDSSEGSHISLNPGTTWTETQIQDYFLPDHPGVFTIAPTMQGTTKGSSRLGWKWLNRTQDEHSINDAIDIIANPSRPTFSLPFITNFSEYRMR</sequence>
<evidence type="ECO:0000313" key="2">
    <source>
        <dbReference type="EMBL" id="ORY32285.1"/>
    </source>
</evidence>
<evidence type="ECO:0000256" key="1">
    <source>
        <dbReference type="SAM" id="MobiDB-lite"/>
    </source>
</evidence>
<proteinExistence type="predicted"/>
<accession>A0A1Y2BDY7</accession>
<reference evidence="2 3" key="1">
    <citation type="submission" date="2016-07" db="EMBL/GenBank/DDBJ databases">
        <title>Pervasive Adenine N6-methylation of Active Genes in Fungi.</title>
        <authorList>
            <consortium name="DOE Joint Genome Institute"/>
            <person name="Mondo S.J."/>
            <person name="Dannebaum R.O."/>
            <person name="Kuo R.C."/>
            <person name="Labutti K."/>
            <person name="Haridas S."/>
            <person name="Kuo A."/>
            <person name="Salamov A."/>
            <person name="Ahrendt S.R."/>
            <person name="Lipzen A."/>
            <person name="Sullivan W."/>
            <person name="Andreopoulos W.B."/>
            <person name="Clum A."/>
            <person name="Lindquist E."/>
            <person name="Daum C."/>
            <person name="Ramamoorthy G.K."/>
            <person name="Gryganskyi A."/>
            <person name="Culley D."/>
            <person name="Magnuson J.K."/>
            <person name="James T.Y."/>
            <person name="O'Malley M.A."/>
            <person name="Stajich J.E."/>
            <person name="Spatafora J.W."/>
            <person name="Visel A."/>
            <person name="Grigoriev I.V."/>
        </authorList>
    </citation>
    <scope>NUCLEOTIDE SEQUENCE [LARGE SCALE GENOMIC DNA]</scope>
    <source>
        <strain evidence="2 3">68-887.2</strain>
    </source>
</reference>
<dbReference type="EMBL" id="MCFC01000010">
    <property type="protein sequence ID" value="ORY32285.1"/>
    <property type="molecule type" value="Genomic_DNA"/>
</dbReference>
<feature type="region of interest" description="Disordered" evidence="1">
    <location>
        <begin position="156"/>
        <end position="184"/>
    </location>
</feature>
<gene>
    <name evidence="2" type="ORF">BCR39DRAFT_523760</name>
</gene>
<organism evidence="2 3">
    <name type="scientific">Naematelia encephala</name>
    <dbReference type="NCBI Taxonomy" id="71784"/>
    <lineage>
        <taxon>Eukaryota</taxon>
        <taxon>Fungi</taxon>
        <taxon>Dikarya</taxon>
        <taxon>Basidiomycota</taxon>
        <taxon>Agaricomycotina</taxon>
        <taxon>Tremellomycetes</taxon>
        <taxon>Tremellales</taxon>
        <taxon>Naemateliaceae</taxon>
        <taxon>Naematelia</taxon>
    </lineage>
</organism>
<comment type="caution">
    <text evidence="2">The sequence shown here is derived from an EMBL/GenBank/DDBJ whole genome shotgun (WGS) entry which is preliminary data.</text>
</comment>
<dbReference type="Proteomes" id="UP000193986">
    <property type="component" value="Unassembled WGS sequence"/>
</dbReference>
<evidence type="ECO:0000313" key="3">
    <source>
        <dbReference type="Proteomes" id="UP000193986"/>
    </source>
</evidence>
<protein>
    <submittedName>
        <fullName evidence="2">Uncharacterized protein</fullName>
    </submittedName>
</protein>
<name>A0A1Y2BDY7_9TREE</name>
<dbReference type="InParanoid" id="A0A1Y2BDY7"/>
<keyword evidence="3" id="KW-1185">Reference proteome</keyword>
<dbReference type="AlphaFoldDB" id="A0A1Y2BDY7"/>
<feature type="compositionally biased region" description="Polar residues" evidence="1">
    <location>
        <begin position="1"/>
        <end position="17"/>
    </location>
</feature>
<feature type="region of interest" description="Disordered" evidence="1">
    <location>
        <begin position="1"/>
        <end position="34"/>
    </location>
</feature>
<feature type="compositionally biased region" description="Basic and acidic residues" evidence="1">
    <location>
        <begin position="162"/>
        <end position="176"/>
    </location>
</feature>